<name>A0A8X7P4D2_BRACI</name>
<dbReference type="InterPro" id="IPR004429">
    <property type="entry name" value="Isopropylmalate_DH"/>
</dbReference>
<dbReference type="PANTHER" id="PTHR42979">
    <property type="entry name" value="3-ISOPROPYLMALATE DEHYDROGENASE"/>
    <property type="match status" value="1"/>
</dbReference>
<evidence type="ECO:0000313" key="2">
    <source>
        <dbReference type="EMBL" id="KAG2243906.1"/>
    </source>
</evidence>
<evidence type="ECO:0000313" key="4">
    <source>
        <dbReference type="Proteomes" id="UP000886595"/>
    </source>
</evidence>
<dbReference type="SUPFAM" id="SSF53659">
    <property type="entry name" value="Isocitrate/Isopropylmalate dehydrogenase-like"/>
    <property type="match status" value="1"/>
</dbReference>
<dbReference type="GO" id="GO:0003862">
    <property type="term" value="F:3-isopropylmalate dehydrogenase activity"/>
    <property type="evidence" value="ECO:0007669"/>
    <property type="project" value="InterPro"/>
</dbReference>
<protein>
    <submittedName>
        <fullName evidence="1">Uncharacterized protein</fullName>
    </submittedName>
</protein>
<dbReference type="AlphaFoldDB" id="A0A8X7P4D2"/>
<gene>
    <name evidence="1" type="ORF">Bca52824_094245</name>
    <name evidence="2" type="ORF">Bca52824_094248</name>
    <name evidence="3" type="ORF">Bca52824_094250</name>
</gene>
<dbReference type="OrthoDB" id="1700851at2759"/>
<comment type="caution">
    <text evidence="1">The sequence shown here is derived from an EMBL/GenBank/DDBJ whole genome shotgun (WGS) entry which is preliminary data.</text>
</comment>
<reference evidence="1 4" key="1">
    <citation type="submission" date="2020-02" db="EMBL/GenBank/DDBJ databases">
        <authorList>
            <person name="Ma Q."/>
            <person name="Huang Y."/>
            <person name="Song X."/>
            <person name="Pei D."/>
        </authorList>
    </citation>
    <scope>NUCLEOTIDE SEQUENCE [LARGE SCALE GENOMIC DNA]</scope>
    <source>
        <strain evidence="1">Sxm20200214</strain>
        <tissue evidence="1">Leaf</tissue>
    </source>
</reference>
<organism evidence="1 4">
    <name type="scientific">Brassica carinata</name>
    <name type="common">Ethiopian mustard</name>
    <name type="synonym">Abyssinian cabbage</name>
    <dbReference type="NCBI Taxonomy" id="52824"/>
    <lineage>
        <taxon>Eukaryota</taxon>
        <taxon>Viridiplantae</taxon>
        <taxon>Streptophyta</taxon>
        <taxon>Embryophyta</taxon>
        <taxon>Tracheophyta</taxon>
        <taxon>Spermatophyta</taxon>
        <taxon>Magnoliopsida</taxon>
        <taxon>eudicotyledons</taxon>
        <taxon>Gunneridae</taxon>
        <taxon>Pentapetalae</taxon>
        <taxon>rosids</taxon>
        <taxon>malvids</taxon>
        <taxon>Brassicales</taxon>
        <taxon>Brassicaceae</taxon>
        <taxon>Brassiceae</taxon>
        <taxon>Brassica</taxon>
    </lineage>
</organism>
<proteinExistence type="predicted"/>
<dbReference type="EMBL" id="JAAMPC010000134">
    <property type="protein sequence ID" value="KAG2243906.1"/>
    <property type="molecule type" value="Genomic_DNA"/>
</dbReference>
<accession>A0A8X7P4D2</accession>
<dbReference type="PANTHER" id="PTHR42979:SF8">
    <property type="entry name" value="ISOPROPYLMALATE DEHYDROGENASE-LIKE DOMAIN-CONTAINING PROTEIN"/>
    <property type="match status" value="1"/>
</dbReference>
<evidence type="ECO:0000313" key="1">
    <source>
        <dbReference type="EMBL" id="KAG2243903.1"/>
    </source>
</evidence>
<evidence type="ECO:0000313" key="3">
    <source>
        <dbReference type="EMBL" id="KAG2243908.1"/>
    </source>
</evidence>
<dbReference type="Proteomes" id="UP000886595">
    <property type="component" value="Unassembled WGS sequence"/>
</dbReference>
<dbReference type="EMBL" id="JAAMPC010000134">
    <property type="protein sequence ID" value="KAG2243908.1"/>
    <property type="molecule type" value="Genomic_DNA"/>
</dbReference>
<dbReference type="GO" id="GO:0009098">
    <property type="term" value="P:L-leucine biosynthetic process"/>
    <property type="evidence" value="ECO:0007669"/>
    <property type="project" value="InterPro"/>
</dbReference>
<keyword evidence="4" id="KW-1185">Reference proteome</keyword>
<sequence length="98" mass="10532">MPSMRIGGVALDLVGIPLSEETLTKAKNSDDVFLGAVGWPKWDNNSKHLKLNGAVAASYGSRSVFQFKTHHCLPSGISHRHIIVLGMAYGMCSALHVS</sequence>
<dbReference type="EMBL" id="JAAMPC010000134">
    <property type="protein sequence ID" value="KAG2243903.1"/>
    <property type="molecule type" value="Genomic_DNA"/>
</dbReference>